<evidence type="ECO:0000256" key="1">
    <source>
        <dbReference type="SAM" id="SignalP"/>
    </source>
</evidence>
<feature type="chain" id="PRO_5045090731" evidence="1">
    <location>
        <begin position="24"/>
        <end position="174"/>
    </location>
</feature>
<accession>A0ABS9BWF5</accession>
<keyword evidence="3" id="KW-1185">Reference proteome</keyword>
<evidence type="ECO:0000313" key="2">
    <source>
        <dbReference type="EMBL" id="MCF1752402.1"/>
    </source>
</evidence>
<organism evidence="2 3">
    <name type="scientific">Mariniradius sediminis</name>
    <dbReference type="NCBI Taxonomy" id="2909237"/>
    <lineage>
        <taxon>Bacteria</taxon>
        <taxon>Pseudomonadati</taxon>
        <taxon>Bacteroidota</taxon>
        <taxon>Cytophagia</taxon>
        <taxon>Cytophagales</taxon>
        <taxon>Cyclobacteriaceae</taxon>
        <taxon>Mariniradius</taxon>
    </lineage>
</organism>
<dbReference type="RefSeq" id="WP_234862298.1">
    <property type="nucleotide sequence ID" value="NZ_JAKEVZ010000012.1"/>
</dbReference>
<comment type="caution">
    <text evidence="2">The sequence shown here is derived from an EMBL/GenBank/DDBJ whole genome shotgun (WGS) entry which is preliminary data.</text>
</comment>
<name>A0ABS9BWF5_9BACT</name>
<reference evidence="2 3" key="1">
    <citation type="submission" date="2022-01" db="EMBL/GenBank/DDBJ databases">
        <title>Mariniradius saccharolyticus sp. nov., isolated from sediment of a river.</title>
        <authorList>
            <person name="Liu H."/>
        </authorList>
    </citation>
    <scope>NUCLEOTIDE SEQUENCE [LARGE SCALE GENOMIC DNA]</scope>
    <source>
        <strain evidence="2 3">RY-2</strain>
    </source>
</reference>
<feature type="signal peptide" evidence="1">
    <location>
        <begin position="1"/>
        <end position="23"/>
    </location>
</feature>
<protein>
    <submittedName>
        <fullName evidence="2">Uncharacterized protein</fullName>
    </submittedName>
</protein>
<evidence type="ECO:0000313" key="3">
    <source>
        <dbReference type="Proteomes" id="UP001201449"/>
    </source>
</evidence>
<keyword evidence="1" id="KW-0732">Signal</keyword>
<dbReference type="Proteomes" id="UP001201449">
    <property type="component" value="Unassembled WGS sequence"/>
</dbReference>
<dbReference type="EMBL" id="JAKEVZ010000012">
    <property type="protein sequence ID" value="MCF1752402.1"/>
    <property type="molecule type" value="Genomic_DNA"/>
</dbReference>
<sequence>MKKTTIRMAILAIFLGINHFSYSQNEVDVQDAVAAYFNAKLCEDYETMLGYTYPDVVEKAGGLDNVRKALIQIQETQKKKGFILQEYKTKPAVQQVVTGEETHAIVPVTTVSKVPGGKVITETNVIAVGTEKNTRWYIIETTALDDGNVSKVLATWDNTMLLPFKKAPVFKEDK</sequence>
<gene>
    <name evidence="2" type="ORF">L0U89_15180</name>
</gene>
<proteinExistence type="predicted"/>